<dbReference type="PANTHER" id="PTHR39290:SF6">
    <property type="entry name" value="S-ADENOSYL-L-METHIONINE-DEPENDENT METHYLTRANSFERASES SUPERFAMILY PROTEIN"/>
    <property type="match status" value="1"/>
</dbReference>
<dbReference type="Proteomes" id="UP000800038">
    <property type="component" value="Unassembled WGS sequence"/>
</dbReference>
<evidence type="ECO:0008006" key="3">
    <source>
        <dbReference type="Google" id="ProtNLM"/>
    </source>
</evidence>
<keyword evidence="2" id="KW-1185">Reference proteome</keyword>
<dbReference type="AlphaFoldDB" id="A0A6A5SG83"/>
<gene>
    <name evidence="1" type="ORF">EJ02DRAFT_468717</name>
</gene>
<name>A0A6A5SG83_9PLEO</name>
<proteinExistence type="predicted"/>
<accession>A0A6A5SG83</accession>
<organism evidence="1 2">
    <name type="scientific">Clathrospora elynae</name>
    <dbReference type="NCBI Taxonomy" id="706981"/>
    <lineage>
        <taxon>Eukaryota</taxon>
        <taxon>Fungi</taxon>
        <taxon>Dikarya</taxon>
        <taxon>Ascomycota</taxon>
        <taxon>Pezizomycotina</taxon>
        <taxon>Dothideomycetes</taxon>
        <taxon>Pleosporomycetidae</taxon>
        <taxon>Pleosporales</taxon>
        <taxon>Diademaceae</taxon>
        <taxon>Clathrospora</taxon>
    </lineage>
</organism>
<dbReference type="EMBL" id="ML976098">
    <property type="protein sequence ID" value="KAF1938674.1"/>
    <property type="molecule type" value="Genomic_DNA"/>
</dbReference>
<evidence type="ECO:0000313" key="2">
    <source>
        <dbReference type="Proteomes" id="UP000800038"/>
    </source>
</evidence>
<sequence length="369" mass="41169">MAATKFNPHTFLEDWSEEKYSPTHSGKMLAQCIREAFDIPASDDYIYRAQAHTTLDITQRAIAAKQAHGLHDWYNYDDEGNAIPSQHPSPEEITAYTTLFTPSTNLPKALSSFHKSAKSSTLRASISAHLITRFHNTSTTPGLLPAKKDRQHKNPYLDLWTYSCHELEWAGPLPSTLYTKISHHILPIFYHHFGCVVPTYAALHIIAKLAQPAKPSKEAVLPILDIGSGNGYWTYMLRNFPAGAIGLKDLDVRAVDNQLSEYRITWIEDTITTTGLSYLRDNDGGKGCVLLLVYPQATGKFTGPVLKAFEGDRIVVAGTQNGNGFTGFQDVVVDEWAEKNLTAFELTLRIPLPSFAGKDEALFVFQRRK</sequence>
<dbReference type="PANTHER" id="PTHR39290">
    <property type="entry name" value="C3H1-TYPE DOMAIN-CONTAINING PROTEIN-RELATED"/>
    <property type="match status" value="1"/>
</dbReference>
<dbReference type="OrthoDB" id="5411518at2759"/>
<protein>
    <recommendedName>
        <fullName evidence="3">Methyltransferase domain-containing protein</fullName>
    </recommendedName>
</protein>
<reference evidence="1" key="1">
    <citation type="journal article" date="2020" name="Stud. Mycol.">
        <title>101 Dothideomycetes genomes: a test case for predicting lifestyles and emergence of pathogens.</title>
        <authorList>
            <person name="Haridas S."/>
            <person name="Albert R."/>
            <person name="Binder M."/>
            <person name="Bloem J."/>
            <person name="Labutti K."/>
            <person name="Salamov A."/>
            <person name="Andreopoulos B."/>
            <person name="Baker S."/>
            <person name="Barry K."/>
            <person name="Bills G."/>
            <person name="Bluhm B."/>
            <person name="Cannon C."/>
            <person name="Castanera R."/>
            <person name="Culley D."/>
            <person name="Daum C."/>
            <person name="Ezra D."/>
            <person name="Gonzalez J."/>
            <person name="Henrissat B."/>
            <person name="Kuo A."/>
            <person name="Liang C."/>
            <person name="Lipzen A."/>
            <person name="Lutzoni F."/>
            <person name="Magnuson J."/>
            <person name="Mondo S."/>
            <person name="Nolan M."/>
            <person name="Ohm R."/>
            <person name="Pangilinan J."/>
            <person name="Park H.-J."/>
            <person name="Ramirez L."/>
            <person name="Alfaro M."/>
            <person name="Sun H."/>
            <person name="Tritt A."/>
            <person name="Yoshinaga Y."/>
            <person name="Zwiers L.-H."/>
            <person name="Turgeon B."/>
            <person name="Goodwin S."/>
            <person name="Spatafora J."/>
            <person name="Crous P."/>
            <person name="Grigoriev I."/>
        </authorList>
    </citation>
    <scope>NUCLEOTIDE SEQUENCE</scope>
    <source>
        <strain evidence="1">CBS 161.51</strain>
    </source>
</reference>
<evidence type="ECO:0000313" key="1">
    <source>
        <dbReference type="EMBL" id="KAF1938674.1"/>
    </source>
</evidence>